<accession>A0AAD2C5V6</accession>
<gene>
    <name evidence="2" type="ORF">R77567_01642</name>
</gene>
<feature type="region of interest" description="Disordered" evidence="1">
    <location>
        <begin position="38"/>
        <end position="61"/>
    </location>
</feature>
<proteinExistence type="predicted"/>
<reference evidence="2" key="1">
    <citation type="submission" date="2023-07" db="EMBL/GenBank/DDBJ databases">
        <authorList>
            <person name="Peeters C."/>
        </authorList>
    </citation>
    <scope>NUCLEOTIDE SEQUENCE</scope>
    <source>
        <strain evidence="2">R-77567</strain>
    </source>
</reference>
<dbReference type="Proteomes" id="UP001190491">
    <property type="component" value="Unassembled WGS sequence"/>
</dbReference>
<organism evidence="2 3">
    <name type="scientific">Ralstonia flatus</name>
    <dbReference type="NCBI Taxonomy" id="3058601"/>
    <lineage>
        <taxon>Bacteria</taxon>
        <taxon>Pseudomonadati</taxon>
        <taxon>Pseudomonadota</taxon>
        <taxon>Betaproteobacteria</taxon>
        <taxon>Burkholderiales</taxon>
        <taxon>Burkholderiaceae</taxon>
        <taxon>Ralstonia</taxon>
    </lineage>
</organism>
<evidence type="ECO:0000313" key="2">
    <source>
        <dbReference type="EMBL" id="CAJ0862371.1"/>
    </source>
</evidence>
<evidence type="ECO:0000313" key="3">
    <source>
        <dbReference type="Proteomes" id="UP001190491"/>
    </source>
</evidence>
<protein>
    <submittedName>
        <fullName evidence="2">Uncharacterized protein</fullName>
    </submittedName>
</protein>
<feature type="compositionally biased region" description="Polar residues" evidence="1">
    <location>
        <begin position="42"/>
        <end position="51"/>
    </location>
</feature>
<comment type="caution">
    <text evidence="2">The sequence shown here is derived from an EMBL/GenBank/DDBJ whole genome shotgun (WGS) entry which is preliminary data.</text>
</comment>
<dbReference type="EMBL" id="CAUDKO010000003">
    <property type="protein sequence ID" value="CAJ0862371.1"/>
    <property type="molecule type" value="Genomic_DNA"/>
</dbReference>
<sequence>MSIAQEIEKLIGGGDGQKPPAPTVINIKHSRVVIDARPILQSGPTSGTDASNVVPFPRSRD</sequence>
<feature type="region of interest" description="Disordered" evidence="1">
    <location>
        <begin position="1"/>
        <end position="21"/>
    </location>
</feature>
<dbReference type="AlphaFoldDB" id="A0AAD2C5V6"/>
<name>A0AAD2C5V6_9RALS</name>
<evidence type="ECO:0000256" key="1">
    <source>
        <dbReference type="SAM" id="MobiDB-lite"/>
    </source>
</evidence>